<keyword evidence="3" id="KW-1185">Reference proteome</keyword>
<accession>A0AAN8EUZ1</accession>
<feature type="region of interest" description="Disordered" evidence="1">
    <location>
        <begin position="1"/>
        <end position="67"/>
    </location>
</feature>
<evidence type="ECO:0000313" key="3">
    <source>
        <dbReference type="Proteomes" id="UP001316803"/>
    </source>
</evidence>
<feature type="compositionally biased region" description="Polar residues" evidence="1">
    <location>
        <begin position="11"/>
        <end position="37"/>
    </location>
</feature>
<organism evidence="2 3">
    <name type="scientific">Knufia fluminis</name>
    <dbReference type="NCBI Taxonomy" id="191047"/>
    <lineage>
        <taxon>Eukaryota</taxon>
        <taxon>Fungi</taxon>
        <taxon>Dikarya</taxon>
        <taxon>Ascomycota</taxon>
        <taxon>Pezizomycotina</taxon>
        <taxon>Eurotiomycetes</taxon>
        <taxon>Chaetothyriomycetidae</taxon>
        <taxon>Chaetothyriales</taxon>
        <taxon>Trichomeriaceae</taxon>
        <taxon>Knufia</taxon>
    </lineage>
</organism>
<feature type="compositionally biased region" description="Polar residues" evidence="1">
    <location>
        <begin position="132"/>
        <end position="144"/>
    </location>
</feature>
<dbReference type="EMBL" id="JAKLMC020000014">
    <property type="protein sequence ID" value="KAK5952738.1"/>
    <property type="molecule type" value="Genomic_DNA"/>
</dbReference>
<comment type="caution">
    <text evidence="2">The sequence shown here is derived from an EMBL/GenBank/DDBJ whole genome shotgun (WGS) entry which is preliminary data.</text>
</comment>
<name>A0AAN8EUZ1_9EURO</name>
<feature type="compositionally biased region" description="Basic and acidic residues" evidence="1">
    <location>
        <begin position="1"/>
        <end position="10"/>
    </location>
</feature>
<dbReference type="Proteomes" id="UP001316803">
    <property type="component" value="Unassembled WGS sequence"/>
</dbReference>
<feature type="compositionally biased region" description="Low complexity" evidence="1">
    <location>
        <begin position="181"/>
        <end position="198"/>
    </location>
</feature>
<gene>
    <name evidence="2" type="ORF">OHC33_006331</name>
</gene>
<protein>
    <submittedName>
        <fullName evidence="2">Uncharacterized protein</fullName>
    </submittedName>
</protein>
<sequence length="335" mass="37037">MSLPTQHDKQVSNSPSKSSLRKTSGTGSIRNLPSNNPIAGPTTHFASLATQHHFLPHSPPNQNLEYEDDDDEAVTYDDSASYQTAPQPQQPFQPFFTLIEDTVTNEHYHPTIHYIFADDEPDIITEAACRSLEQNSDDSPSQEQEQVHDVDDPEPRLPPPRPGVREHYLILDVQPSSCAGPSSQQQLSDRLPSPSPSSVETAQALTKAYPYTVASAQSLSADWQVLRTSITDAPTMNAEHQHPDEQHLMLRIEGRGNSPDNAFQRGEGETTEDMIERFQTRLAEIRHLMVDLEVGGGPQDQAQAEDEGDMFTQGGLVGMRFQPSGFGNAVLDEQD</sequence>
<dbReference type="AlphaFoldDB" id="A0AAN8EUZ1"/>
<feature type="region of interest" description="Disordered" evidence="1">
    <location>
        <begin position="132"/>
        <end position="202"/>
    </location>
</feature>
<feature type="compositionally biased region" description="Basic and acidic residues" evidence="1">
    <location>
        <begin position="145"/>
        <end position="155"/>
    </location>
</feature>
<evidence type="ECO:0000256" key="1">
    <source>
        <dbReference type="SAM" id="MobiDB-lite"/>
    </source>
</evidence>
<proteinExistence type="predicted"/>
<reference evidence="2 3" key="1">
    <citation type="submission" date="2022-12" db="EMBL/GenBank/DDBJ databases">
        <title>Genomic features and morphological characterization of a novel Knufia sp. strain isolated from spacecraft assembly facility.</title>
        <authorList>
            <person name="Teixeira M."/>
            <person name="Chander A.M."/>
            <person name="Stajich J.E."/>
            <person name="Venkateswaran K."/>
        </authorList>
    </citation>
    <scope>NUCLEOTIDE SEQUENCE [LARGE SCALE GENOMIC DNA]</scope>
    <source>
        <strain evidence="2 3">FJI-L2-BK-P2</strain>
    </source>
</reference>
<evidence type="ECO:0000313" key="2">
    <source>
        <dbReference type="EMBL" id="KAK5952738.1"/>
    </source>
</evidence>